<dbReference type="SUPFAM" id="SSF48403">
    <property type="entry name" value="Ankyrin repeat"/>
    <property type="match status" value="1"/>
</dbReference>
<dbReference type="Pfam" id="PF12796">
    <property type="entry name" value="Ank_2"/>
    <property type="match status" value="1"/>
</dbReference>
<dbReference type="PANTHER" id="PTHR24198:SF165">
    <property type="entry name" value="ANKYRIN REPEAT-CONTAINING PROTEIN-RELATED"/>
    <property type="match status" value="1"/>
</dbReference>
<protein>
    <submittedName>
        <fullName evidence="3">Uncharacterized protein</fullName>
    </submittedName>
</protein>
<reference evidence="3" key="1">
    <citation type="journal article" date="2020" name="Nature">
        <title>Giant virus diversity and host interactions through global metagenomics.</title>
        <authorList>
            <person name="Schulz F."/>
            <person name="Roux S."/>
            <person name="Paez-Espino D."/>
            <person name="Jungbluth S."/>
            <person name="Walsh D.A."/>
            <person name="Denef V.J."/>
            <person name="McMahon K.D."/>
            <person name="Konstantinidis K.T."/>
            <person name="Eloe-Fadrosh E.A."/>
            <person name="Kyrpides N.C."/>
            <person name="Woyke T."/>
        </authorList>
    </citation>
    <scope>NUCLEOTIDE SEQUENCE</scope>
    <source>
        <strain evidence="3">GVMAG-S-1103017-74</strain>
    </source>
</reference>
<keyword evidence="2" id="KW-0040">ANK repeat</keyword>
<evidence type="ECO:0000313" key="3">
    <source>
        <dbReference type="EMBL" id="QHS82999.1"/>
    </source>
</evidence>
<dbReference type="SMART" id="SM00248">
    <property type="entry name" value="ANK"/>
    <property type="match status" value="4"/>
</dbReference>
<proteinExistence type="predicted"/>
<keyword evidence="1" id="KW-0677">Repeat</keyword>
<dbReference type="EMBL" id="MN740864">
    <property type="protein sequence ID" value="QHS82999.1"/>
    <property type="molecule type" value="Genomic_DNA"/>
</dbReference>
<dbReference type="InterPro" id="IPR002110">
    <property type="entry name" value="Ankyrin_rpt"/>
</dbReference>
<dbReference type="AlphaFoldDB" id="A0A6C0ASW6"/>
<organism evidence="3">
    <name type="scientific">viral metagenome</name>
    <dbReference type="NCBI Taxonomy" id="1070528"/>
    <lineage>
        <taxon>unclassified sequences</taxon>
        <taxon>metagenomes</taxon>
        <taxon>organismal metagenomes</taxon>
    </lineage>
</organism>
<dbReference type="PANTHER" id="PTHR24198">
    <property type="entry name" value="ANKYRIN REPEAT AND PROTEIN KINASE DOMAIN-CONTAINING PROTEIN"/>
    <property type="match status" value="1"/>
</dbReference>
<evidence type="ECO:0000256" key="1">
    <source>
        <dbReference type="ARBA" id="ARBA00022737"/>
    </source>
</evidence>
<evidence type="ECO:0000256" key="2">
    <source>
        <dbReference type="ARBA" id="ARBA00023043"/>
    </source>
</evidence>
<dbReference type="InterPro" id="IPR036770">
    <property type="entry name" value="Ankyrin_rpt-contain_sf"/>
</dbReference>
<dbReference type="Gene3D" id="1.25.40.20">
    <property type="entry name" value="Ankyrin repeat-containing domain"/>
    <property type="match status" value="1"/>
</dbReference>
<name>A0A6C0ASW6_9ZZZZ</name>
<accession>A0A6C0ASW6</accession>
<sequence length="316" mass="34907">MYTADTHARAMELPGLLFSSGAEYTDACIAECDVRAFVDLPHSAQTWQMRVWRACRSGDAHALRILLQAIVQRNVQVRGWNGAFLAACQADSAECMCALLELSGARRVDVHDDDEIALRWSAEMGHAAAVGVLLALTGDRAVHVNADACEALHSACSYGRADVVRLLLKRPDIAPNVNRAFQAAAYECTPERARAARYTAVLRPTPTPSLYAPAPVLTPGEEEACSGHLNCVRQLLAPPMHVPPPSTALQRRYGQVCYRASKAWTRSLSAWRACRVRLPFLYKQLRQRVLRNALRARVVAARAQWQRQLRSAKSVV</sequence>